<dbReference type="PANTHER" id="PTHR23409">
    <property type="entry name" value="RIBONUCLEOSIDE-DIPHOSPHATE REDUCTASE SMALL CHAIN"/>
    <property type="match status" value="1"/>
</dbReference>
<dbReference type="InterPro" id="IPR034715">
    <property type="entry name" value="HSV_RIR2"/>
</dbReference>
<evidence type="ECO:0000256" key="8">
    <source>
        <dbReference type="ARBA" id="ARBA00022989"/>
    </source>
</evidence>
<dbReference type="GO" id="GO:0004748">
    <property type="term" value="F:ribonucleoside-diphosphate reductase activity, thioredoxin disulfide as acceptor"/>
    <property type="evidence" value="ECO:0007669"/>
    <property type="project" value="UniProtKB-EC"/>
</dbReference>
<dbReference type="InterPro" id="IPR030475">
    <property type="entry name" value="RNR_small_AS"/>
</dbReference>
<feature type="transmembrane region" description="Helical" evidence="12">
    <location>
        <begin position="150"/>
        <end position="168"/>
    </location>
</feature>
<comment type="cofactor">
    <cofactor evidence="1">
        <name>Fe cation</name>
        <dbReference type="ChEBI" id="CHEBI:24875"/>
    </cofactor>
</comment>
<dbReference type="InterPro" id="IPR000358">
    <property type="entry name" value="RNR_small_fam"/>
</dbReference>
<dbReference type="GO" id="GO:0009263">
    <property type="term" value="P:deoxyribonucleotide biosynthetic process"/>
    <property type="evidence" value="ECO:0007669"/>
    <property type="project" value="InterPro"/>
</dbReference>
<evidence type="ECO:0000256" key="4">
    <source>
        <dbReference type="ARBA" id="ARBA00022692"/>
    </source>
</evidence>
<keyword evidence="10" id="KW-0408">Iron</keyword>
<accession>A0A0N7GF28</accession>
<evidence type="ECO:0000256" key="7">
    <source>
        <dbReference type="ARBA" id="ARBA00022870"/>
    </source>
</evidence>
<gene>
    <name evidence="13" type="primary">ORF60</name>
</gene>
<dbReference type="HAMAP" id="MF_04028">
    <property type="entry name" value="HSV_RIR2"/>
    <property type="match status" value="1"/>
</dbReference>
<dbReference type="SUPFAM" id="SSF47240">
    <property type="entry name" value="Ferritin-like"/>
    <property type="match status" value="1"/>
</dbReference>
<evidence type="ECO:0000313" key="13">
    <source>
        <dbReference type="EMBL" id="ALH45446.1"/>
    </source>
</evidence>
<dbReference type="InterPro" id="IPR033909">
    <property type="entry name" value="RNR_small"/>
</dbReference>
<evidence type="ECO:0000256" key="5">
    <source>
        <dbReference type="ARBA" id="ARBA00022705"/>
    </source>
</evidence>
<dbReference type="PROSITE" id="PS00368">
    <property type="entry name" value="RIBORED_SMALL"/>
    <property type="match status" value="1"/>
</dbReference>
<reference evidence="13" key="1">
    <citation type="journal article" date="2015" name="J. Virol.">
        <title>Whole-Genome Sequencing of Kaposi's Sarcoma-Associated Herpesvirus from Zambian Kaposi's Sarcoma Biopsy Specimens Reveals Unique Viral Diversity.</title>
        <authorList>
            <person name="Olp L.N."/>
            <person name="Jeanniard A."/>
            <person name="Marimo C."/>
            <person name="West J.T."/>
            <person name="Wood C."/>
        </authorList>
    </citation>
    <scope>NUCLEOTIDE SEQUENCE</scope>
    <source>
        <strain evidence="13">ZM128</strain>
    </source>
</reference>
<organismHost>
    <name type="scientific">Homo sapiens</name>
    <name type="common">Human</name>
    <dbReference type="NCBI Taxonomy" id="9606"/>
</organismHost>
<dbReference type="GO" id="GO:0006260">
    <property type="term" value="P:DNA replication"/>
    <property type="evidence" value="ECO:0007669"/>
    <property type="project" value="UniProtKB-KW"/>
</dbReference>
<comment type="similarity">
    <text evidence="2">Belongs to the ribonucleoside diphosphate reductase small chain family.</text>
</comment>
<evidence type="ECO:0000256" key="10">
    <source>
        <dbReference type="ARBA" id="ARBA00023004"/>
    </source>
</evidence>
<evidence type="ECO:0000256" key="6">
    <source>
        <dbReference type="ARBA" id="ARBA00022723"/>
    </source>
</evidence>
<sequence length="305" mass="34984">MDSVDRFLYTSDHDGFLALTRETWQNRWFPSQIPLHLDVSHVHQLSDADKDFYRFLFTFLGMAERLVNFNIEDLVTNFNSHDVAHYYAEQVAMENIHGVVYANILKIFFNNSRGELLAYAAKIILDPALCDKLEWLHSRVRKATTKAQKILMFLIVEGIYFISSFYSISLCRVRGIMPGVCLANDYISRDELLHTKAASMLYNTMVEIQEKPSHAEVQALFREAVNIEIRFIQAKAAGVTLVNVVDIRRFLEATADRILRDIFVPPIFGTPPPEACPLSYTGSFKAVNFFERDNSDYTTCVTDDL</sequence>
<keyword evidence="7" id="KW-1043">Host membrane</keyword>
<dbReference type="EMBL" id="KT271467">
    <property type="protein sequence ID" value="ALH45446.1"/>
    <property type="molecule type" value="Genomic_DNA"/>
</dbReference>
<evidence type="ECO:0000256" key="11">
    <source>
        <dbReference type="ARBA" id="ARBA00023136"/>
    </source>
</evidence>
<organism evidence="13">
    <name type="scientific">Human herpesvirus 8</name>
    <name type="common">HHV-8</name>
    <name type="synonym">Kaposi's sarcoma-associated herpesvirus</name>
    <dbReference type="NCBI Taxonomy" id="37296"/>
    <lineage>
        <taxon>Viruses</taxon>
        <taxon>Duplodnaviria</taxon>
        <taxon>Heunggongvirae</taxon>
        <taxon>Peploviricota</taxon>
        <taxon>Herviviricetes</taxon>
        <taxon>Herpesvirales</taxon>
        <taxon>Orthoherpesviridae</taxon>
        <taxon>Gammaherpesvirinae</taxon>
        <taxon>Rhadinovirus</taxon>
        <taxon>Rhadinovirus humangamma8</taxon>
    </lineage>
</organism>
<protein>
    <recommendedName>
        <fullName evidence="3">ribonucleoside-diphosphate reductase</fullName>
        <ecNumber evidence="3">1.17.4.1</ecNumber>
    </recommendedName>
</protein>
<dbReference type="InterPro" id="IPR012348">
    <property type="entry name" value="RNR-like"/>
</dbReference>
<keyword evidence="4 12" id="KW-0812">Transmembrane</keyword>
<keyword evidence="8 12" id="KW-1133">Transmembrane helix</keyword>
<evidence type="ECO:0000256" key="2">
    <source>
        <dbReference type="ARBA" id="ARBA00009303"/>
    </source>
</evidence>
<evidence type="ECO:0000256" key="12">
    <source>
        <dbReference type="SAM" id="Phobius"/>
    </source>
</evidence>
<keyword evidence="11 12" id="KW-0472">Membrane</keyword>
<dbReference type="Gene3D" id="1.10.620.20">
    <property type="entry name" value="Ribonucleotide Reductase, subunit A"/>
    <property type="match status" value="1"/>
</dbReference>
<evidence type="ECO:0000256" key="3">
    <source>
        <dbReference type="ARBA" id="ARBA00012274"/>
    </source>
</evidence>
<dbReference type="EC" id="1.17.4.1" evidence="3"/>
<dbReference type="InterPro" id="IPR009078">
    <property type="entry name" value="Ferritin-like_SF"/>
</dbReference>
<keyword evidence="9" id="KW-0560">Oxidoreductase</keyword>
<dbReference type="GO" id="GO:0046872">
    <property type="term" value="F:metal ion binding"/>
    <property type="evidence" value="ECO:0007669"/>
    <property type="project" value="UniProtKB-KW"/>
</dbReference>
<dbReference type="UniPathway" id="UPA00326"/>
<evidence type="ECO:0000256" key="1">
    <source>
        <dbReference type="ARBA" id="ARBA00001962"/>
    </source>
</evidence>
<dbReference type="PANTHER" id="PTHR23409:SF18">
    <property type="entry name" value="RIBONUCLEOSIDE-DIPHOSPHATE REDUCTASE SUBUNIT M2"/>
    <property type="match status" value="1"/>
</dbReference>
<dbReference type="Pfam" id="PF00268">
    <property type="entry name" value="Ribonuc_red_sm"/>
    <property type="match status" value="1"/>
</dbReference>
<proteinExistence type="inferred from homology"/>
<keyword evidence="6" id="KW-0479">Metal-binding</keyword>
<keyword evidence="5" id="KW-0235">DNA replication</keyword>
<evidence type="ECO:0000256" key="9">
    <source>
        <dbReference type="ARBA" id="ARBA00023002"/>
    </source>
</evidence>
<name>A0A0N7GF28_HHV8</name>
<dbReference type="CDD" id="cd01049">
    <property type="entry name" value="RNRR2"/>
    <property type="match status" value="1"/>
</dbReference>